<dbReference type="InterPro" id="IPR045194">
    <property type="entry name" value="MGRN1/RNF157-like"/>
</dbReference>
<name>L1LFR3_THEEQ</name>
<keyword evidence="2" id="KW-1133">Transmembrane helix</keyword>
<dbReference type="GeneID" id="15807644"/>
<dbReference type="EMBL" id="ACOU01000002">
    <property type="protein sequence ID" value="EKX74196.1"/>
    <property type="molecule type" value="Genomic_DNA"/>
</dbReference>
<keyword evidence="1" id="KW-0479">Metal-binding</keyword>
<dbReference type="PANTHER" id="PTHR22996">
    <property type="entry name" value="MAHOGUNIN"/>
    <property type="match status" value="1"/>
</dbReference>
<dbReference type="eggNOG" id="KOG4265">
    <property type="taxonomic scope" value="Eukaryota"/>
</dbReference>
<protein>
    <recommendedName>
        <fullName evidence="3">RING-type domain-containing protein</fullName>
    </recommendedName>
</protein>
<gene>
    <name evidence="4" type="ORF">BEWA_042340</name>
</gene>
<dbReference type="InterPro" id="IPR001841">
    <property type="entry name" value="Znf_RING"/>
</dbReference>
<evidence type="ECO:0000256" key="1">
    <source>
        <dbReference type="PROSITE-ProRule" id="PRU00175"/>
    </source>
</evidence>
<keyword evidence="5" id="KW-1185">Reference proteome</keyword>
<keyword evidence="2" id="KW-0472">Membrane</keyword>
<evidence type="ECO:0000313" key="4">
    <source>
        <dbReference type="EMBL" id="EKX74196.1"/>
    </source>
</evidence>
<evidence type="ECO:0000313" key="5">
    <source>
        <dbReference type="Proteomes" id="UP000031512"/>
    </source>
</evidence>
<dbReference type="Pfam" id="PF13920">
    <property type="entry name" value="zf-C3HC4_3"/>
    <property type="match status" value="1"/>
</dbReference>
<comment type="caution">
    <text evidence="4">The sequence shown here is derived from an EMBL/GenBank/DDBJ whole genome shotgun (WGS) entry which is preliminary data.</text>
</comment>
<feature type="domain" description="RING-type" evidence="3">
    <location>
        <begin position="380"/>
        <end position="417"/>
    </location>
</feature>
<keyword evidence="1" id="KW-0863">Zinc-finger</keyword>
<evidence type="ECO:0000256" key="2">
    <source>
        <dbReference type="SAM" id="Phobius"/>
    </source>
</evidence>
<organism evidence="4 5">
    <name type="scientific">Theileria equi strain WA</name>
    <dbReference type="NCBI Taxonomy" id="1537102"/>
    <lineage>
        <taxon>Eukaryota</taxon>
        <taxon>Sar</taxon>
        <taxon>Alveolata</taxon>
        <taxon>Apicomplexa</taxon>
        <taxon>Aconoidasida</taxon>
        <taxon>Piroplasmida</taxon>
        <taxon>Theileriidae</taxon>
        <taxon>Theileria</taxon>
    </lineage>
</organism>
<dbReference type="STRING" id="1537102.L1LFR3"/>
<proteinExistence type="predicted"/>
<dbReference type="GO" id="GO:0008270">
    <property type="term" value="F:zinc ion binding"/>
    <property type="evidence" value="ECO:0007669"/>
    <property type="project" value="UniProtKB-KW"/>
</dbReference>
<dbReference type="GO" id="GO:0061630">
    <property type="term" value="F:ubiquitin protein ligase activity"/>
    <property type="evidence" value="ECO:0007669"/>
    <property type="project" value="UniProtKB-EC"/>
</dbReference>
<keyword evidence="2" id="KW-0812">Transmembrane</keyword>
<dbReference type="PANTHER" id="PTHR22996:SF0">
    <property type="entry name" value="RE60872P-RELATED"/>
    <property type="match status" value="1"/>
</dbReference>
<dbReference type="InterPro" id="IPR013083">
    <property type="entry name" value="Znf_RING/FYVE/PHD"/>
</dbReference>
<dbReference type="OrthoDB" id="1711136at2759"/>
<evidence type="ECO:0000259" key="3">
    <source>
        <dbReference type="PROSITE" id="PS50089"/>
    </source>
</evidence>
<dbReference type="SUPFAM" id="SSF57850">
    <property type="entry name" value="RING/U-box"/>
    <property type="match status" value="1"/>
</dbReference>
<accession>L1LFR3</accession>
<dbReference type="SMART" id="SM00184">
    <property type="entry name" value="RING"/>
    <property type="match status" value="1"/>
</dbReference>
<dbReference type="VEuPathDB" id="PiroplasmaDB:BEWA_042340"/>
<dbReference type="Proteomes" id="UP000031512">
    <property type="component" value="Unassembled WGS sequence"/>
</dbReference>
<dbReference type="GO" id="GO:0016567">
    <property type="term" value="P:protein ubiquitination"/>
    <property type="evidence" value="ECO:0007669"/>
    <property type="project" value="TreeGrafter"/>
</dbReference>
<dbReference type="AlphaFoldDB" id="L1LFR3"/>
<dbReference type="Gene3D" id="3.30.40.10">
    <property type="entry name" value="Zinc/RING finger domain, C3HC4 (zinc finger)"/>
    <property type="match status" value="1"/>
</dbReference>
<reference evidence="4 5" key="1">
    <citation type="journal article" date="2012" name="BMC Genomics">
        <title>Comparative genomic analysis and phylogenetic position of Theileria equi.</title>
        <authorList>
            <person name="Kappmeyer L.S."/>
            <person name="Thiagarajan M."/>
            <person name="Herndon D.R."/>
            <person name="Ramsay J.D."/>
            <person name="Caler E."/>
            <person name="Djikeng A."/>
            <person name="Gillespie J.J."/>
            <person name="Lau A.O."/>
            <person name="Roalson E.H."/>
            <person name="Silva J.C."/>
            <person name="Silva M.G."/>
            <person name="Suarez C.E."/>
            <person name="Ueti M.W."/>
            <person name="Nene V.M."/>
            <person name="Mealey R.H."/>
            <person name="Knowles D.P."/>
            <person name="Brayton K.A."/>
        </authorList>
    </citation>
    <scope>NUCLEOTIDE SEQUENCE [LARGE SCALE GENOMIC DNA]</scope>
    <source>
        <strain evidence="4 5">WA</strain>
    </source>
</reference>
<feature type="transmembrane region" description="Helical" evidence="2">
    <location>
        <begin position="37"/>
        <end position="55"/>
    </location>
</feature>
<dbReference type="PROSITE" id="PS50089">
    <property type="entry name" value="ZF_RING_2"/>
    <property type="match status" value="1"/>
</dbReference>
<dbReference type="RefSeq" id="XP_004833648.1">
    <property type="nucleotide sequence ID" value="XM_004833591.1"/>
</dbReference>
<dbReference type="KEGG" id="beq:BEWA_042340"/>
<sequence>MESYLKQFDWFCYRNVANSRFIAGKSGALQSYGMSNLLILFVFSLILARIFYLIYEYHSIWHIAKQLHINPKAIHLHGMAEYASEIVDLYYTHFNQILRFKRRVKPVPIPRIRMPLSLDANSIRVSLDDPNPVDYVGRMYDNENRSTSLAINFNFDCSKTTFVSAHWGVPIEIVEAITIASKASDSRKKRTMENSIVGRSLSFIRSLTLPFYPERRFLLEDSIGSMSNASESCGDISLLCSQHNFCSSEPICFNAGSKIECKIKPTIDYVESSGINTSIWDALVMSQEDTVNKRIPLVIVLYTPRTQDPRIFSEGGVESHQGYAEITLVGFRKFKSEAYTSSLSRLSTRVFKQVVFSGDAIKPQEPRDMFGMGDVRDTECLICIANKMDTVLLPCGHGSFCSKCLYGLRNDKCPVCRRNFYSYVKFPLKS</sequence>
<keyword evidence="1" id="KW-0862">Zinc</keyword>